<feature type="transmembrane region" description="Helical" evidence="11">
    <location>
        <begin position="102"/>
        <end position="118"/>
    </location>
</feature>
<keyword evidence="3" id="KW-0597">Phosphoprotein</keyword>
<keyword evidence="11" id="KW-1133">Transmembrane helix</keyword>
<evidence type="ECO:0000256" key="9">
    <source>
        <dbReference type="SAM" id="Coils"/>
    </source>
</evidence>
<keyword evidence="9" id="KW-0175">Coiled coil</keyword>
<keyword evidence="6 15" id="KW-0418">Kinase</keyword>
<dbReference type="InterPro" id="IPR055558">
    <property type="entry name" value="DUF7134"/>
</dbReference>
<evidence type="ECO:0000256" key="10">
    <source>
        <dbReference type="SAM" id="MobiDB-lite"/>
    </source>
</evidence>
<evidence type="ECO:0000256" key="8">
    <source>
        <dbReference type="ARBA" id="ARBA00023012"/>
    </source>
</evidence>
<evidence type="ECO:0000256" key="5">
    <source>
        <dbReference type="ARBA" id="ARBA00022741"/>
    </source>
</evidence>
<evidence type="ECO:0000259" key="12">
    <source>
        <dbReference type="Pfam" id="PF02518"/>
    </source>
</evidence>
<dbReference type="PANTHER" id="PTHR24421">
    <property type="entry name" value="NITRATE/NITRITE SENSOR PROTEIN NARX-RELATED"/>
    <property type="match status" value="1"/>
</dbReference>
<feature type="transmembrane region" description="Helical" evidence="11">
    <location>
        <begin position="55"/>
        <end position="71"/>
    </location>
</feature>
<keyword evidence="4" id="KW-0808">Transferase</keyword>
<dbReference type="InterPro" id="IPR003594">
    <property type="entry name" value="HATPase_dom"/>
</dbReference>
<protein>
    <recommendedName>
        <fullName evidence="2">histidine kinase</fullName>
        <ecNumber evidence="2">2.7.13.3</ecNumber>
    </recommendedName>
</protein>
<dbReference type="CDD" id="cd16917">
    <property type="entry name" value="HATPase_UhpB-NarQ-NarX-like"/>
    <property type="match status" value="1"/>
</dbReference>
<accession>A0ABP4FUE3</accession>
<dbReference type="Gene3D" id="3.30.565.10">
    <property type="entry name" value="Histidine kinase-like ATPase, C-terminal domain"/>
    <property type="match status" value="1"/>
</dbReference>
<evidence type="ECO:0000256" key="7">
    <source>
        <dbReference type="ARBA" id="ARBA00022840"/>
    </source>
</evidence>
<evidence type="ECO:0000259" key="13">
    <source>
        <dbReference type="Pfam" id="PF07730"/>
    </source>
</evidence>
<dbReference type="InterPro" id="IPR036890">
    <property type="entry name" value="HATPase_C_sf"/>
</dbReference>
<evidence type="ECO:0000256" key="2">
    <source>
        <dbReference type="ARBA" id="ARBA00012438"/>
    </source>
</evidence>
<evidence type="ECO:0000256" key="11">
    <source>
        <dbReference type="SAM" id="Phobius"/>
    </source>
</evidence>
<dbReference type="GO" id="GO:0016301">
    <property type="term" value="F:kinase activity"/>
    <property type="evidence" value="ECO:0007669"/>
    <property type="project" value="UniProtKB-KW"/>
</dbReference>
<evidence type="ECO:0000256" key="3">
    <source>
        <dbReference type="ARBA" id="ARBA00022553"/>
    </source>
</evidence>
<comment type="caution">
    <text evidence="15">The sequence shown here is derived from an EMBL/GenBank/DDBJ whole genome shotgun (WGS) entry which is preliminary data.</text>
</comment>
<dbReference type="Pfam" id="PF02518">
    <property type="entry name" value="HATPase_c"/>
    <property type="match status" value="1"/>
</dbReference>
<evidence type="ECO:0000256" key="6">
    <source>
        <dbReference type="ARBA" id="ARBA00022777"/>
    </source>
</evidence>
<evidence type="ECO:0000256" key="1">
    <source>
        <dbReference type="ARBA" id="ARBA00000085"/>
    </source>
</evidence>
<feature type="transmembrane region" description="Helical" evidence="11">
    <location>
        <begin position="32"/>
        <end position="48"/>
    </location>
</feature>
<evidence type="ECO:0000256" key="4">
    <source>
        <dbReference type="ARBA" id="ARBA00022679"/>
    </source>
</evidence>
<keyword evidence="8" id="KW-0902">Two-component regulatory system</keyword>
<dbReference type="Pfam" id="PF07730">
    <property type="entry name" value="HisKA_3"/>
    <property type="match status" value="1"/>
</dbReference>
<feature type="domain" description="Histidine kinase/HSP90-like ATPase" evidence="12">
    <location>
        <begin position="297"/>
        <end position="413"/>
    </location>
</feature>
<dbReference type="InterPro" id="IPR011712">
    <property type="entry name" value="Sig_transdc_His_kin_sub3_dim/P"/>
</dbReference>
<feature type="transmembrane region" description="Helical" evidence="11">
    <location>
        <begin position="77"/>
        <end position="95"/>
    </location>
</feature>
<dbReference type="PANTHER" id="PTHR24421:SF10">
    <property type="entry name" value="NITRATE_NITRITE SENSOR PROTEIN NARQ"/>
    <property type="match status" value="1"/>
</dbReference>
<dbReference type="Gene3D" id="1.20.5.1930">
    <property type="match status" value="1"/>
</dbReference>
<comment type="catalytic activity">
    <reaction evidence="1">
        <text>ATP + protein L-histidine = ADP + protein N-phospho-L-histidine.</text>
        <dbReference type="EC" id="2.7.13.3"/>
    </reaction>
</comment>
<keyword evidence="16" id="KW-1185">Reference proteome</keyword>
<feature type="transmembrane region" description="Helical" evidence="11">
    <location>
        <begin position="124"/>
        <end position="142"/>
    </location>
</feature>
<evidence type="ECO:0000259" key="14">
    <source>
        <dbReference type="Pfam" id="PF23539"/>
    </source>
</evidence>
<keyword evidence="11" id="KW-0812">Transmembrane</keyword>
<dbReference type="Pfam" id="PF23539">
    <property type="entry name" value="DUF7134"/>
    <property type="match status" value="1"/>
</dbReference>
<keyword evidence="5" id="KW-0547">Nucleotide-binding</keyword>
<dbReference type="Proteomes" id="UP001500467">
    <property type="component" value="Unassembled WGS sequence"/>
</dbReference>
<feature type="domain" description="Signal transduction histidine kinase subgroup 3 dimerisation and phosphoacceptor" evidence="13">
    <location>
        <begin position="177"/>
        <end position="242"/>
    </location>
</feature>
<organism evidence="15 16">
    <name type="scientific">Prauserella alba</name>
    <dbReference type="NCBI Taxonomy" id="176898"/>
    <lineage>
        <taxon>Bacteria</taxon>
        <taxon>Bacillati</taxon>
        <taxon>Actinomycetota</taxon>
        <taxon>Actinomycetes</taxon>
        <taxon>Pseudonocardiales</taxon>
        <taxon>Pseudonocardiaceae</taxon>
        <taxon>Prauserella</taxon>
    </lineage>
</organism>
<evidence type="ECO:0000313" key="15">
    <source>
        <dbReference type="EMBL" id="GAA1196408.1"/>
    </source>
</evidence>
<name>A0ABP4FUE3_9PSEU</name>
<reference evidence="16" key="1">
    <citation type="journal article" date="2019" name="Int. J. Syst. Evol. Microbiol.">
        <title>The Global Catalogue of Microorganisms (GCM) 10K type strain sequencing project: providing services to taxonomists for standard genome sequencing and annotation.</title>
        <authorList>
            <consortium name="The Broad Institute Genomics Platform"/>
            <consortium name="The Broad Institute Genome Sequencing Center for Infectious Disease"/>
            <person name="Wu L."/>
            <person name="Ma J."/>
        </authorList>
    </citation>
    <scope>NUCLEOTIDE SEQUENCE [LARGE SCALE GENOMIC DNA]</scope>
    <source>
        <strain evidence="16">JCM 13022</strain>
    </source>
</reference>
<keyword evidence="11" id="KW-0472">Membrane</keyword>
<feature type="region of interest" description="Disordered" evidence="10">
    <location>
        <begin position="347"/>
        <end position="386"/>
    </location>
</feature>
<feature type="domain" description="DUF7134" evidence="14">
    <location>
        <begin position="3"/>
        <end position="149"/>
    </location>
</feature>
<feature type="transmembrane region" description="Helical" evidence="11">
    <location>
        <begin position="5"/>
        <end position="26"/>
    </location>
</feature>
<evidence type="ECO:0000313" key="16">
    <source>
        <dbReference type="Proteomes" id="UP001500467"/>
    </source>
</evidence>
<feature type="coiled-coil region" evidence="9">
    <location>
        <begin position="152"/>
        <end position="179"/>
    </location>
</feature>
<dbReference type="EMBL" id="BAAALM010000004">
    <property type="protein sequence ID" value="GAA1196408.1"/>
    <property type="molecule type" value="Genomic_DNA"/>
</dbReference>
<keyword evidence="7" id="KW-0067">ATP-binding</keyword>
<gene>
    <name evidence="15" type="ORF">GCM10009675_09460</name>
</gene>
<sequence>MGDSIVAVVLFAFDVLVYALFVAFPVPDVETPPWYVGLPLIVVLLGVVPLRRKYPLVMAYWVLVWTVPYVAAGFGDVAFSVAVVSCIALYTVVVYSGRRQAAVYTALTLVVSLAHQVLQYPDDWVVNTVTVVLALALCWVLGEFVGARRAYQAEVEARLHLLENERHQATRIAVAEERERIARELHDVVAHAVSVIVVHADGASFAVRKDPDLAERAIGTISDTGRSALHELRRLLAILRDDEHDTDHDDEGNRVDGARTPQPTAADLVELAHRVETAGLTVRLDLDEAVDELPAGVSLGVYRIVQEALTNSLKHAGVGTRAQVRVRWDREAGGDTGHAGSVHIEVEDDGAGRANPVLTAGSGAGAGPAERAPSTPAAGGNGLIGMRERTNVHDGSLTAGPAPGGGWRVRAALTVRLGQ</sequence>
<dbReference type="SUPFAM" id="SSF55874">
    <property type="entry name" value="ATPase domain of HSP90 chaperone/DNA topoisomerase II/histidine kinase"/>
    <property type="match status" value="1"/>
</dbReference>
<dbReference type="InterPro" id="IPR050482">
    <property type="entry name" value="Sensor_HK_TwoCompSys"/>
</dbReference>
<dbReference type="EC" id="2.7.13.3" evidence="2"/>
<proteinExistence type="predicted"/>